<evidence type="ECO:0000313" key="1">
    <source>
        <dbReference type="EMBL" id="CAB5212423.1"/>
    </source>
</evidence>
<gene>
    <name evidence="1" type="ORF">UFOVP187_14</name>
</gene>
<accession>A0A6J7WEL9</accession>
<organism evidence="1">
    <name type="scientific">uncultured Caudovirales phage</name>
    <dbReference type="NCBI Taxonomy" id="2100421"/>
    <lineage>
        <taxon>Viruses</taxon>
        <taxon>Duplodnaviria</taxon>
        <taxon>Heunggongvirae</taxon>
        <taxon>Uroviricota</taxon>
        <taxon>Caudoviricetes</taxon>
        <taxon>Peduoviridae</taxon>
        <taxon>Maltschvirus</taxon>
        <taxon>Maltschvirus maltsch</taxon>
    </lineage>
</organism>
<protein>
    <submittedName>
        <fullName evidence="1">Uncharacterized protein</fullName>
    </submittedName>
</protein>
<dbReference type="Pfam" id="PF19174">
    <property type="entry name" value="DUF5856"/>
    <property type="match status" value="1"/>
</dbReference>
<dbReference type="EMBL" id="LR798237">
    <property type="protein sequence ID" value="CAB5212423.1"/>
    <property type="molecule type" value="Genomic_DNA"/>
</dbReference>
<dbReference type="InterPro" id="IPR043876">
    <property type="entry name" value="DUF5856"/>
</dbReference>
<proteinExistence type="predicted"/>
<reference evidence="1" key="1">
    <citation type="submission" date="2020-05" db="EMBL/GenBank/DDBJ databases">
        <authorList>
            <person name="Chiriac C."/>
            <person name="Salcher M."/>
            <person name="Ghai R."/>
            <person name="Kavagutti S V."/>
        </authorList>
    </citation>
    <scope>NUCLEOTIDE SEQUENCE</scope>
</reference>
<sequence length="122" mass="14378">MATVAEFISVLRNSSPQVHIFHNQTRIYSEHTALSMYYDDVLDIIDRLTETYTALYGEIEDYKSAPYKNYTSKDDTVTYFKTLYSYVQKNRSIFEESFLQNIIDELSELLTQTMFRLGLNQI</sequence>
<name>A0A6J7WEL9_9CAUD</name>